<dbReference type="CDD" id="cd00067">
    <property type="entry name" value="GAL4"/>
    <property type="match status" value="1"/>
</dbReference>
<dbReference type="InterPro" id="IPR036864">
    <property type="entry name" value="Zn2-C6_fun-type_DNA-bd_sf"/>
</dbReference>
<accession>A0ABR1HY73</accession>
<dbReference type="SUPFAM" id="SSF57701">
    <property type="entry name" value="Zn2/Cys6 DNA-binding domain"/>
    <property type="match status" value="1"/>
</dbReference>
<dbReference type="Proteomes" id="UP001498421">
    <property type="component" value="Unassembled WGS sequence"/>
</dbReference>
<name>A0ABR1HY73_9HYPO</name>
<evidence type="ECO:0000313" key="2">
    <source>
        <dbReference type="EMBL" id="KAK7426132.1"/>
    </source>
</evidence>
<comment type="caution">
    <text evidence="2">The sequence shown here is derived from an EMBL/GenBank/DDBJ whole genome shotgun (WGS) entry which is preliminary data.</text>
</comment>
<sequence>MPGQEDTQKTALVRQRKPHRKSRLGCGNCKLRSVKVQPPTCDEAKPGCKRCAASGFVCNYSRAAPALQLARGAGTLKMTLDLPAPLPGLRIPVAGPVAGAADGTYEMGAADFAALHRFRTRTVLTVGSARTRHLYRDGAFDLGITHPFLLHVFLTLSLLHDTHLAASTTSAAHRSSLAFHWYHGTALFHRNLASASQRSPQTLSGPYRDALWASAVILGAAAFFFVGPADSAAAWPLKAPSSTDLDWLKMSDGKKVVWHIADPTRPESVFNPLLADHALHAAPDGQAPIPPSALPAPFYPLCNLSESTPDTNPYHVAASLMAQLLDLEANDYSVIQFLAFISQLDPRYRRLLELKDPRAMLLLAYWHAKVAGFKAWWLNRRAVIEGQAICIYLERECADDSMIMELLEFPKASLFKGTAGYDKPMDRVLDSMEEITLRVGEEVY</sequence>
<keyword evidence="3" id="KW-1185">Reference proteome</keyword>
<evidence type="ECO:0000313" key="3">
    <source>
        <dbReference type="Proteomes" id="UP001498421"/>
    </source>
</evidence>
<keyword evidence="1" id="KW-0539">Nucleus</keyword>
<evidence type="ECO:0008006" key="4">
    <source>
        <dbReference type="Google" id="ProtNLM"/>
    </source>
</evidence>
<organism evidence="2 3">
    <name type="scientific">Neonectria magnoliae</name>
    <dbReference type="NCBI Taxonomy" id="2732573"/>
    <lineage>
        <taxon>Eukaryota</taxon>
        <taxon>Fungi</taxon>
        <taxon>Dikarya</taxon>
        <taxon>Ascomycota</taxon>
        <taxon>Pezizomycotina</taxon>
        <taxon>Sordariomycetes</taxon>
        <taxon>Hypocreomycetidae</taxon>
        <taxon>Hypocreales</taxon>
        <taxon>Nectriaceae</taxon>
        <taxon>Neonectria</taxon>
    </lineage>
</organism>
<dbReference type="Gene3D" id="4.10.240.10">
    <property type="entry name" value="Zn(2)-C6 fungal-type DNA-binding domain"/>
    <property type="match status" value="1"/>
</dbReference>
<protein>
    <recommendedName>
        <fullName evidence="4">Zn(2)-C6 fungal-type domain-containing protein</fullName>
    </recommendedName>
</protein>
<dbReference type="InterPro" id="IPR053157">
    <property type="entry name" value="Sterol_Uptake_Regulator"/>
</dbReference>
<proteinExistence type="predicted"/>
<dbReference type="EMBL" id="JAZAVK010000071">
    <property type="protein sequence ID" value="KAK7426132.1"/>
    <property type="molecule type" value="Genomic_DNA"/>
</dbReference>
<reference evidence="2 3" key="1">
    <citation type="journal article" date="2025" name="Microbiol. Resour. Announc.">
        <title>Draft genome sequences for Neonectria magnoliae and Neonectria punicea, canker pathogens of Liriodendron tulipifera and Acer saccharum in West Virginia.</title>
        <authorList>
            <person name="Petronek H.M."/>
            <person name="Kasson M.T."/>
            <person name="Metheny A.M."/>
            <person name="Stauder C.M."/>
            <person name="Lovett B."/>
            <person name="Lynch S.C."/>
            <person name="Garnas J.R."/>
            <person name="Kasson L.R."/>
            <person name="Stajich J.E."/>
        </authorList>
    </citation>
    <scope>NUCLEOTIDE SEQUENCE [LARGE SCALE GENOMIC DNA]</scope>
    <source>
        <strain evidence="2 3">NRRL 64651</strain>
    </source>
</reference>
<gene>
    <name evidence="2" type="ORF">QQZ08_007442</name>
</gene>
<dbReference type="PANTHER" id="PTHR47784:SF9">
    <property type="entry name" value="ZN(II)2CYS6 TRANSCRIPTION FACTOR (EUROFUNG)"/>
    <property type="match status" value="1"/>
</dbReference>
<evidence type="ECO:0000256" key="1">
    <source>
        <dbReference type="ARBA" id="ARBA00023242"/>
    </source>
</evidence>
<dbReference type="PANTHER" id="PTHR47784">
    <property type="entry name" value="STEROL UPTAKE CONTROL PROTEIN 2"/>
    <property type="match status" value="1"/>
</dbReference>
<dbReference type="InterPro" id="IPR001138">
    <property type="entry name" value="Zn2Cys6_DnaBD"/>
</dbReference>